<dbReference type="InterPro" id="IPR029021">
    <property type="entry name" value="Prot-tyrosine_phosphatase-like"/>
</dbReference>
<dbReference type="Pfam" id="PF22784">
    <property type="entry name" value="PTP-SAK"/>
    <property type="match status" value="1"/>
</dbReference>
<reference evidence="3 4" key="1">
    <citation type="journal article" date="2015" name="Genome Biol. Evol.">
        <title>The genome of winter moth (Operophtera brumata) provides a genomic perspective on sexual dimorphism and phenology.</title>
        <authorList>
            <person name="Derks M.F."/>
            <person name="Smit S."/>
            <person name="Salis L."/>
            <person name="Schijlen E."/>
            <person name="Bossers A."/>
            <person name="Mateman C."/>
            <person name="Pijl A.S."/>
            <person name="de Ridder D."/>
            <person name="Groenen M.A."/>
            <person name="Visser M.E."/>
            <person name="Megens H.J."/>
        </authorList>
    </citation>
    <scope>NUCLEOTIDE SEQUENCE [LARGE SCALE GENOMIC DNA]</scope>
    <source>
        <strain evidence="3">WM2013NL</strain>
        <tissue evidence="3">Head and thorax</tissue>
    </source>
</reference>
<sequence length="191" mass="22005">MEEEYDHPIYTRTEAITEEDDKNLAGATKEYRNDLHIIIPENPFPEIEVDSYPPLKFSWVIPKKLAAMAFPRHKENVQFIVNQGITHLVTLTAGKKPPVEDVARLNWTEIPVIGIHCRQGRTRCGVMLACYLVHFHRFEPEQAMNGCEEAVGQYFIYLTEDNPLRFGVSAELMQEWVEAARTYTKKVLGEL</sequence>
<dbReference type="GO" id="GO:0016791">
    <property type="term" value="F:phosphatase activity"/>
    <property type="evidence" value="ECO:0007669"/>
    <property type="project" value="UniProtKB-ARBA"/>
</dbReference>
<dbReference type="AlphaFoldDB" id="A0A0L7LVN5"/>
<dbReference type="Gene3D" id="3.90.190.10">
    <property type="entry name" value="Protein tyrosine phosphatase superfamily"/>
    <property type="match status" value="2"/>
</dbReference>
<keyword evidence="4" id="KW-1185">Reference proteome</keyword>
<evidence type="ECO:0000259" key="2">
    <source>
        <dbReference type="Pfam" id="PF22784"/>
    </source>
</evidence>
<keyword evidence="1" id="KW-0378">Hydrolase</keyword>
<organism evidence="3 4">
    <name type="scientific">Operophtera brumata</name>
    <name type="common">Winter moth</name>
    <name type="synonym">Phalaena brumata</name>
    <dbReference type="NCBI Taxonomy" id="104452"/>
    <lineage>
        <taxon>Eukaryota</taxon>
        <taxon>Metazoa</taxon>
        <taxon>Ecdysozoa</taxon>
        <taxon>Arthropoda</taxon>
        <taxon>Hexapoda</taxon>
        <taxon>Insecta</taxon>
        <taxon>Pterygota</taxon>
        <taxon>Neoptera</taxon>
        <taxon>Endopterygota</taxon>
        <taxon>Lepidoptera</taxon>
        <taxon>Glossata</taxon>
        <taxon>Ditrysia</taxon>
        <taxon>Geometroidea</taxon>
        <taxon>Geometridae</taxon>
        <taxon>Larentiinae</taxon>
        <taxon>Operophtera</taxon>
    </lineage>
</organism>
<proteinExistence type="predicted"/>
<comment type="caution">
    <text evidence="3">The sequence shown here is derived from an EMBL/GenBank/DDBJ whole genome shotgun (WGS) entry which is preliminary data.</text>
</comment>
<protein>
    <submittedName>
        <fullName evidence="3">Putative dual specificity phosphatase 23-like protein</fullName>
    </submittedName>
</protein>
<accession>A0A0L7LVN5</accession>
<dbReference type="EMBL" id="JTDY01000011">
    <property type="protein sequence ID" value="KOB79444.1"/>
    <property type="molecule type" value="Genomic_DNA"/>
</dbReference>
<feature type="domain" description="Swiss Army Knife protein DSP-PTPase phosphatase" evidence="2">
    <location>
        <begin position="56"/>
        <end position="104"/>
    </location>
</feature>
<dbReference type="STRING" id="104452.A0A0L7LVN5"/>
<dbReference type="InterPro" id="IPR057023">
    <property type="entry name" value="PTP-SAK"/>
</dbReference>
<dbReference type="SUPFAM" id="SSF52799">
    <property type="entry name" value="(Phosphotyrosine protein) phosphatases II"/>
    <property type="match status" value="1"/>
</dbReference>
<dbReference type="Proteomes" id="UP000037510">
    <property type="component" value="Unassembled WGS sequence"/>
</dbReference>
<gene>
    <name evidence="3" type="ORF">OBRU01_00064</name>
</gene>
<evidence type="ECO:0000256" key="1">
    <source>
        <dbReference type="ARBA" id="ARBA00022801"/>
    </source>
</evidence>
<evidence type="ECO:0000313" key="3">
    <source>
        <dbReference type="EMBL" id="KOB79444.1"/>
    </source>
</evidence>
<dbReference type="PROSITE" id="PS00383">
    <property type="entry name" value="TYR_PHOSPHATASE_1"/>
    <property type="match status" value="1"/>
</dbReference>
<evidence type="ECO:0000313" key="4">
    <source>
        <dbReference type="Proteomes" id="UP000037510"/>
    </source>
</evidence>
<dbReference type="InterPro" id="IPR016130">
    <property type="entry name" value="Tyr_Pase_AS"/>
</dbReference>
<name>A0A0L7LVN5_OPEBR</name>